<evidence type="ECO:0000313" key="2">
    <source>
        <dbReference type="Proteomes" id="UP001163321"/>
    </source>
</evidence>
<protein>
    <submittedName>
        <fullName evidence="1">Uncharacterized protein</fullName>
    </submittedName>
</protein>
<gene>
    <name evidence="1" type="ORF">PsorP6_012153</name>
</gene>
<comment type="caution">
    <text evidence="1">The sequence shown here is derived from an EMBL/GenBank/DDBJ whole genome shotgun (WGS) entry which is preliminary data.</text>
</comment>
<dbReference type="Proteomes" id="UP001163321">
    <property type="component" value="Chromosome 12"/>
</dbReference>
<sequence>MLQRLRTPRTLRRSPYFSSRLARFLTDHSRRILCVNVPDRVAEASCVQELEQRGHVVDKVHAESEEHLLSLVNKYDALLVAPGTKLSRRLLIVGAEHKLQLIGMPVAAIPSEDVDLLEATNQGVMLLQLDSKQVGDRSSVEAESGLGLLIQLARHLPQSIASVRSGKLLDRQQFAGTELAGKNLGVVSIGQAGCRVVEMAHALGLKVFVFDPNLRQEGAELLGLKSVSMDTLYHTCDFITFHAPLTDRTRGMFGDDALEKCKHGVKIVSVPESKGSHGVLNESTLLRGLQSGKISGLALDLLQSSGSKEFFNLSPTWLEVMKHENVITRTHADGLASDDVVQGHKYRLLAENIGDALVQRYYRGVTNGVFMPRSLLPEMRPFLELSESLGRLVHQLILSANPKDRITRVSLAVAGGAQIDITSPQSRQLLQNALLKGMLDSMRGRKKSTNNSEQTKVSLLNASLLATVKGIDVRQGDLTNTTASGRPCLKNCLAVVVETKNKDRLLVEGSVFGGDPRVVRVDEYSDFPAFRPKGNLLIVNNEDVPGAIAGILRELSEAQINIANFGLARQVNVEFPLGILALDSVPSQQTLDALQQLPSNTSTKLHKCKSSKHRKYWMRIVQEEFVEFLLLIGLSFLREV</sequence>
<evidence type="ECO:0000313" key="1">
    <source>
        <dbReference type="EMBL" id="KAI9918708.1"/>
    </source>
</evidence>
<keyword evidence="2" id="KW-1185">Reference proteome</keyword>
<name>A0ACC0WLB4_9STRA</name>
<proteinExistence type="predicted"/>
<accession>A0ACC0WLB4</accession>
<organism evidence="1 2">
    <name type="scientific">Peronosclerospora sorghi</name>
    <dbReference type="NCBI Taxonomy" id="230839"/>
    <lineage>
        <taxon>Eukaryota</taxon>
        <taxon>Sar</taxon>
        <taxon>Stramenopiles</taxon>
        <taxon>Oomycota</taxon>
        <taxon>Peronosporomycetes</taxon>
        <taxon>Peronosporales</taxon>
        <taxon>Peronosporaceae</taxon>
        <taxon>Peronosclerospora</taxon>
    </lineage>
</organism>
<dbReference type="EMBL" id="CM047591">
    <property type="protein sequence ID" value="KAI9918708.1"/>
    <property type="molecule type" value="Genomic_DNA"/>
</dbReference>
<reference evidence="1 2" key="1">
    <citation type="journal article" date="2022" name="bioRxiv">
        <title>The genome of the oomycete Peronosclerospora sorghi, a cosmopolitan pathogen of maize and sorghum, is inflated with dispersed pseudogenes.</title>
        <authorList>
            <person name="Fletcher K."/>
            <person name="Martin F."/>
            <person name="Isakeit T."/>
            <person name="Cavanaugh K."/>
            <person name="Magill C."/>
            <person name="Michelmore R."/>
        </authorList>
    </citation>
    <scope>NUCLEOTIDE SEQUENCE [LARGE SCALE GENOMIC DNA]</scope>
    <source>
        <strain evidence="1">P6</strain>
    </source>
</reference>